<keyword evidence="2" id="KW-1185">Reference proteome</keyword>
<gene>
    <name evidence="1" type="ORF">OIU79_023877</name>
</gene>
<comment type="caution">
    <text evidence="1">The sequence shown here is derived from an EMBL/GenBank/DDBJ whole genome shotgun (WGS) entry which is preliminary data.</text>
</comment>
<evidence type="ECO:0000313" key="2">
    <source>
        <dbReference type="Proteomes" id="UP001151532"/>
    </source>
</evidence>
<dbReference type="AlphaFoldDB" id="A0A9Q0W9L7"/>
<dbReference type="EMBL" id="JAPFFK010000005">
    <property type="protein sequence ID" value="KAJ6763220.1"/>
    <property type="molecule type" value="Genomic_DNA"/>
</dbReference>
<organism evidence="1 2">
    <name type="scientific">Salix purpurea</name>
    <name type="common">Purple osier willow</name>
    <dbReference type="NCBI Taxonomy" id="77065"/>
    <lineage>
        <taxon>Eukaryota</taxon>
        <taxon>Viridiplantae</taxon>
        <taxon>Streptophyta</taxon>
        <taxon>Embryophyta</taxon>
        <taxon>Tracheophyta</taxon>
        <taxon>Spermatophyta</taxon>
        <taxon>Magnoliopsida</taxon>
        <taxon>eudicotyledons</taxon>
        <taxon>Gunneridae</taxon>
        <taxon>Pentapetalae</taxon>
        <taxon>rosids</taxon>
        <taxon>fabids</taxon>
        <taxon>Malpighiales</taxon>
        <taxon>Salicaceae</taxon>
        <taxon>Saliceae</taxon>
        <taxon>Salix</taxon>
    </lineage>
</organism>
<sequence length="58" mass="6839">MHRPGIPLYWERGVEETKGRYCSYSGIKAFFGGRRHHKHQAQQPPRTFLFPFPHLSSL</sequence>
<dbReference type="Proteomes" id="UP001151532">
    <property type="component" value="Chromosome 13"/>
</dbReference>
<protein>
    <submittedName>
        <fullName evidence="1">Uncharacterized protein</fullName>
    </submittedName>
</protein>
<reference evidence="1" key="2">
    <citation type="journal article" date="2023" name="Int. J. Mol. Sci.">
        <title>De Novo Assembly and Annotation of 11 Diverse Shrub Willow (Salix) Genomes Reveals Novel Gene Organization in Sex-Linked Regions.</title>
        <authorList>
            <person name="Hyden B."/>
            <person name="Feng K."/>
            <person name="Yates T.B."/>
            <person name="Jawdy S."/>
            <person name="Cereghino C."/>
            <person name="Smart L.B."/>
            <person name="Muchero W."/>
        </authorList>
    </citation>
    <scope>NUCLEOTIDE SEQUENCE</scope>
    <source>
        <tissue evidence="1">Shoot tip</tissue>
    </source>
</reference>
<name>A0A9Q0W9L7_SALPP</name>
<proteinExistence type="predicted"/>
<reference evidence="1" key="1">
    <citation type="submission" date="2022-11" db="EMBL/GenBank/DDBJ databases">
        <authorList>
            <person name="Hyden B.L."/>
            <person name="Feng K."/>
            <person name="Yates T."/>
            <person name="Jawdy S."/>
            <person name="Smart L.B."/>
            <person name="Muchero W."/>
        </authorList>
    </citation>
    <scope>NUCLEOTIDE SEQUENCE</scope>
    <source>
        <tissue evidence="1">Shoot tip</tissue>
    </source>
</reference>
<evidence type="ECO:0000313" key="1">
    <source>
        <dbReference type="EMBL" id="KAJ6763220.1"/>
    </source>
</evidence>
<accession>A0A9Q0W9L7</accession>